<dbReference type="Gene3D" id="3.40.109.10">
    <property type="entry name" value="NADH Oxidase"/>
    <property type="match status" value="1"/>
</dbReference>
<evidence type="ECO:0008006" key="2">
    <source>
        <dbReference type="Google" id="ProtNLM"/>
    </source>
</evidence>
<evidence type="ECO:0000313" key="1">
    <source>
        <dbReference type="EMBL" id="SCU75840.1"/>
    </source>
</evidence>
<dbReference type="RefSeq" id="WP_340524752.1">
    <property type="nucleotide sequence ID" value="NZ_FMSH01000173.1"/>
</dbReference>
<protein>
    <recommendedName>
        <fullName evidence="2">Nitroreductase</fullName>
    </recommendedName>
</protein>
<sequence length="335" mass="36174">MLTRDQQLTLVTQAGRAPSAHNIQPARWRFAGDKVELFEDPARWLAVGDPTGRDNQIALGMAWEGMAMALSALGLGLTQPEVSGLPYPPATQGLRPAASGLITSGASPDPLATFVDARRAYRGKFLRATPPQIRSLGECAAAHAGFVTLASENSTAQIANWYDDAAAAGLNDPRFAEELYHWLRLSPHDPGWPRDGLSAECMALSRWEAWGASIALRPRVVRLLSALSLTRLLASESAKVKSAARIVLIHAAPEVTSFDIGRRWYRFWLAMTARGFAGVPMSALADSPGHAAMLAESQRLPRGNRLVNVMRFGPVPDRGIAQSARLPVAELLQDS</sequence>
<proteinExistence type="predicted"/>
<organism evidence="1">
    <name type="scientific">Cupriavidus necator</name>
    <name type="common">Alcaligenes eutrophus</name>
    <name type="synonym">Ralstonia eutropha</name>
    <dbReference type="NCBI Taxonomy" id="106590"/>
    <lineage>
        <taxon>Bacteria</taxon>
        <taxon>Pseudomonadati</taxon>
        <taxon>Pseudomonadota</taxon>
        <taxon>Betaproteobacteria</taxon>
        <taxon>Burkholderiales</taxon>
        <taxon>Burkholderiaceae</taxon>
        <taxon>Cupriavidus</taxon>
    </lineage>
</organism>
<name>A0A1K0ISD6_CUPNE</name>
<dbReference type="AlphaFoldDB" id="A0A1K0ISD6"/>
<reference evidence="1" key="1">
    <citation type="submission" date="2016-09" db="EMBL/GenBank/DDBJ databases">
        <authorList>
            <person name="Capua I."/>
            <person name="De Benedictis P."/>
            <person name="Joannis T."/>
            <person name="Lombin L.H."/>
            <person name="Cattoli G."/>
        </authorList>
    </citation>
    <scope>NUCLEOTIDE SEQUENCE</scope>
    <source>
        <strain evidence="1">B9</strain>
    </source>
</reference>
<dbReference type="SUPFAM" id="SSF55469">
    <property type="entry name" value="FMN-dependent nitroreductase-like"/>
    <property type="match status" value="2"/>
</dbReference>
<accession>A0A1K0ISD6</accession>
<gene>
    <name evidence="1" type="ORF">CNECB9_2540073</name>
</gene>
<dbReference type="EMBL" id="FMSH01000173">
    <property type="protein sequence ID" value="SCU75840.1"/>
    <property type="molecule type" value="Genomic_DNA"/>
</dbReference>
<dbReference type="GO" id="GO:0016491">
    <property type="term" value="F:oxidoreductase activity"/>
    <property type="evidence" value="ECO:0007669"/>
    <property type="project" value="InterPro"/>
</dbReference>
<dbReference type="InterPro" id="IPR000415">
    <property type="entry name" value="Nitroreductase-like"/>
</dbReference>